<name>A0AAP0IM70_9MAGN</name>
<dbReference type="InterPro" id="IPR000916">
    <property type="entry name" value="Bet_v_I/MLP"/>
</dbReference>
<protein>
    <recommendedName>
        <fullName evidence="2">Bet v I/Major latex protein domain-containing protein</fullName>
    </recommendedName>
</protein>
<feature type="domain" description="Bet v I/Major latex protein" evidence="2">
    <location>
        <begin position="2"/>
        <end position="50"/>
    </location>
</feature>
<dbReference type="AlphaFoldDB" id="A0AAP0IM70"/>
<dbReference type="Pfam" id="PF00407">
    <property type="entry name" value="Bet_v_1"/>
    <property type="match status" value="1"/>
</dbReference>
<reference evidence="3 4" key="1">
    <citation type="submission" date="2024-01" db="EMBL/GenBank/DDBJ databases">
        <title>Genome assemblies of Stephania.</title>
        <authorList>
            <person name="Yang L."/>
        </authorList>
    </citation>
    <scope>NUCLEOTIDE SEQUENCE [LARGE SCALE GENOMIC DNA]</scope>
    <source>
        <strain evidence="3">QJT</strain>
        <tissue evidence="3">Leaf</tissue>
    </source>
</reference>
<dbReference type="Proteomes" id="UP001417504">
    <property type="component" value="Unassembled WGS sequence"/>
</dbReference>
<gene>
    <name evidence="3" type="ORF">Sjap_016009</name>
</gene>
<organism evidence="3 4">
    <name type="scientific">Stephania japonica</name>
    <dbReference type="NCBI Taxonomy" id="461633"/>
    <lineage>
        <taxon>Eukaryota</taxon>
        <taxon>Viridiplantae</taxon>
        <taxon>Streptophyta</taxon>
        <taxon>Embryophyta</taxon>
        <taxon>Tracheophyta</taxon>
        <taxon>Spermatophyta</taxon>
        <taxon>Magnoliopsida</taxon>
        <taxon>Ranunculales</taxon>
        <taxon>Menispermaceae</taxon>
        <taxon>Menispermoideae</taxon>
        <taxon>Cissampelideae</taxon>
        <taxon>Stephania</taxon>
    </lineage>
</organism>
<keyword evidence="4" id="KW-1185">Reference proteome</keyword>
<accession>A0AAP0IM70</accession>
<evidence type="ECO:0000256" key="1">
    <source>
        <dbReference type="SAM" id="MobiDB-lite"/>
    </source>
</evidence>
<evidence type="ECO:0000313" key="3">
    <source>
        <dbReference type="EMBL" id="KAK9117062.1"/>
    </source>
</evidence>
<dbReference type="GO" id="GO:0006952">
    <property type="term" value="P:defense response"/>
    <property type="evidence" value="ECO:0007669"/>
    <property type="project" value="InterPro"/>
</dbReference>
<dbReference type="Gene3D" id="3.30.530.20">
    <property type="match status" value="1"/>
</dbReference>
<feature type="compositionally biased region" description="Basic residues" evidence="1">
    <location>
        <begin position="80"/>
        <end position="94"/>
    </location>
</feature>
<dbReference type="InterPro" id="IPR023393">
    <property type="entry name" value="START-like_dom_sf"/>
</dbReference>
<evidence type="ECO:0000259" key="2">
    <source>
        <dbReference type="Pfam" id="PF00407"/>
    </source>
</evidence>
<evidence type="ECO:0000313" key="4">
    <source>
        <dbReference type="Proteomes" id="UP001417504"/>
    </source>
</evidence>
<feature type="region of interest" description="Disordered" evidence="1">
    <location>
        <begin position="79"/>
        <end position="98"/>
    </location>
</feature>
<sequence>MGKLEIDVQANSPAEKLWAAVKDSSDLFPKFFSNHIKSIEVLKVDGYTVGEGIWHYCLHFIWKGCKVFYCFIFSINEKSSKKKKNKKNNKRKHETKSISPIVKDMKSANILIDKNFYEKVRTFNLNNSDR</sequence>
<dbReference type="SUPFAM" id="SSF55961">
    <property type="entry name" value="Bet v1-like"/>
    <property type="match status" value="1"/>
</dbReference>
<proteinExistence type="predicted"/>
<dbReference type="EMBL" id="JBBNAE010000006">
    <property type="protein sequence ID" value="KAK9117062.1"/>
    <property type="molecule type" value="Genomic_DNA"/>
</dbReference>
<comment type="caution">
    <text evidence="3">The sequence shown here is derived from an EMBL/GenBank/DDBJ whole genome shotgun (WGS) entry which is preliminary data.</text>
</comment>